<accession>A0A964WY22</accession>
<gene>
    <name evidence="1" type="ORF">GTQ34_10565</name>
</gene>
<reference evidence="1" key="1">
    <citation type="submission" date="2020-01" db="EMBL/GenBank/DDBJ databases">
        <title>Muricauda ochracea sp. nov., isolated from a tidal flat of Garorim bay in Korea.</title>
        <authorList>
            <person name="Kim D."/>
            <person name="Yoo Y."/>
            <person name="Kim J.-J."/>
        </authorList>
    </citation>
    <scope>NUCLEOTIDE SEQUENCE</scope>
    <source>
        <strain evidence="1">JGD-17</strain>
    </source>
</reference>
<dbReference type="AlphaFoldDB" id="A0A964WY22"/>
<evidence type="ECO:0000313" key="2">
    <source>
        <dbReference type="Proteomes" id="UP000667650"/>
    </source>
</evidence>
<proteinExistence type="predicted"/>
<name>A0A964WY22_9FLAO</name>
<evidence type="ECO:0000313" key="1">
    <source>
        <dbReference type="EMBL" id="NAY92363.1"/>
    </source>
</evidence>
<dbReference type="EMBL" id="JAAABI010000003">
    <property type="protein sequence ID" value="NAY92363.1"/>
    <property type="molecule type" value="Genomic_DNA"/>
</dbReference>
<keyword evidence="2" id="KW-1185">Reference proteome</keyword>
<dbReference type="RefSeq" id="WP_166523786.1">
    <property type="nucleotide sequence ID" value="NZ_JAAABI010000003.1"/>
</dbReference>
<dbReference type="Proteomes" id="UP000667650">
    <property type="component" value="Unassembled WGS sequence"/>
</dbReference>
<sequence>MIGEEKKENKAFLKKSVEYLEGRGFDNIKVDLSGHERPKSFRTKSGDVQVAADISATKNGRKYFFDISLKTKKPKLLKSKWLLLDTVARLKSNSFKIITTKGHLKFTDDLLNEVNLTNKEPIRI</sequence>
<organism evidence="1 2">
    <name type="scientific">Flagellimonas ochracea</name>
    <dbReference type="NCBI Taxonomy" id="2696472"/>
    <lineage>
        <taxon>Bacteria</taxon>
        <taxon>Pseudomonadati</taxon>
        <taxon>Bacteroidota</taxon>
        <taxon>Flavobacteriia</taxon>
        <taxon>Flavobacteriales</taxon>
        <taxon>Flavobacteriaceae</taxon>
        <taxon>Flagellimonas</taxon>
    </lineage>
</organism>
<protein>
    <submittedName>
        <fullName evidence="1">Uncharacterized protein</fullName>
    </submittedName>
</protein>
<comment type="caution">
    <text evidence="1">The sequence shown here is derived from an EMBL/GenBank/DDBJ whole genome shotgun (WGS) entry which is preliminary data.</text>
</comment>